<proteinExistence type="predicted"/>
<gene>
    <name evidence="2" type="ORF">PACLA_8A068480</name>
</gene>
<name>A0A6S7G8C6_PARCT</name>
<dbReference type="EMBL" id="CACRXK020001113">
    <property type="protein sequence ID" value="CAB3987053.1"/>
    <property type="molecule type" value="Genomic_DNA"/>
</dbReference>
<dbReference type="Gene3D" id="3.30.70.330">
    <property type="match status" value="1"/>
</dbReference>
<dbReference type="PROSITE" id="PS50102">
    <property type="entry name" value="RRM"/>
    <property type="match status" value="1"/>
</dbReference>
<organism evidence="2 3">
    <name type="scientific">Paramuricea clavata</name>
    <name type="common">Red gorgonian</name>
    <name type="synonym">Violescent sea-whip</name>
    <dbReference type="NCBI Taxonomy" id="317549"/>
    <lineage>
        <taxon>Eukaryota</taxon>
        <taxon>Metazoa</taxon>
        <taxon>Cnidaria</taxon>
        <taxon>Anthozoa</taxon>
        <taxon>Octocorallia</taxon>
        <taxon>Malacalcyonacea</taxon>
        <taxon>Plexauridae</taxon>
        <taxon>Paramuricea</taxon>
    </lineage>
</organism>
<keyword evidence="3" id="KW-1185">Reference proteome</keyword>
<comment type="caution">
    <text evidence="2">The sequence shown here is derived from an EMBL/GenBank/DDBJ whole genome shotgun (WGS) entry which is preliminary data.</text>
</comment>
<dbReference type="InterPro" id="IPR000504">
    <property type="entry name" value="RRM_dom"/>
</dbReference>
<dbReference type="InterPro" id="IPR035979">
    <property type="entry name" value="RBD_domain_sf"/>
</dbReference>
<protein>
    <submittedName>
        <fullName evidence="2">RNA-binding with multiple splicing-like isoform X2</fullName>
    </submittedName>
</protein>
<dbReference type="Pfam" id="PF00076">
    <property type="entry name" value="RRM_1"/>
    <property type="match status" value="1"/>
</dbReference>
<reference evidence="2" key="1">
    <citation type="submission" date="2020-04" db="EMBL/GenBank/DDBJ databases">
        <authorList>
            <person name="Alioto T."/>
            <person name="Alioto T."/>
            <person name="Gomez Garrido J."/>
        </authorList>
    </citation>
    <scope>NUCLEOTIDE SEQUENCE</scope>
    <source>
        <strain evidence="2">A484AB</strain>
    </source>
</reference>
<evidence type="ECO:0000313" key="2">
    <source>
        <dbReference type="EMBL" id="CAB3987053.1"/>
    </source>
</evidence>
<keyword evidence="1" id="KW-0694">RNA-binding</keyword>
<dbReference type="Proteomes" id="UP001152795">
    <property type="component" value="Unassembled WGS sequence"/>
</dbReference>
<dbReference type="OrthoDB" id="431169at2759"/>
<dbReference type="AlphaFoldDB" id="A0A6S7G8C6"/>
<dbReference type="InterPro" id="IPR012677">
    <property type="entry name" value="Nucleotide-bd_a/b_plait_sf"/>
</dbReference>
<sequence>MQSSTFSLRGHPAMVTSENSVCSTLFVANLGQTCTETELHNLFSRTQSFKRIKMLNKGNAPCCFVEYLDVYSASMAMNMLQG</sequence>
<evidence type="ECO:0000313" key="3">
    <source>
        <dbReference type="Proteomes" id="UP001152795"/>
    </source>
</evidence>
<dbReference type="PANTHER" id="PTHR10501">
    <property type="entry name" value="U1 SMALL NUCLEAR RIBONUCLEOPROTEIN A/U2 SMALL NUCLEAR RIBONUCLEOPROTEIN B"/>
    <property type="match status" value="1"/>
</dbReference>
<accession>A0A6S7G8C6</accession>
<evidence type="ECO:0000256" key="1">
    <source>
        <dbReference type="ARBA" id="ARBA00022884"/>
    </source>
</evidence>
<dbReference type="GO" id="GO:0003723">
    <property type="term" value="F:RNA binding"/>
    <property type="evidence" value="ECO:0007669"/>
    <property type="project" value="UniProtKB-UniRule"/>
</dbReference>
<dbReference type="SUPFAM" id="SSF54928">
    <property type="entry name" value="RNA-binding domain, RBD"/>
    <property type="match status" value="1"/>
</dbReference>